<reference evidence="1" key="1">
    <citation type="submission" date="2020-05" db="EMBL/GenBank/DDBJ databases">
        <title>Large-scale comparative analyses of tick genomes elucidate their genetic diversity and vector capacities.</title>
        <authorList>
            <person name="Jia N."/>
            <person name="Wang J."/>
            <person name="Shi W."/>
            <person name="Du L."/>
            <person name="Sun Y."/>
            <person name="Zhan W."/>
            <person name="Jiang J."/>
            <person name="Wang Q."/>
            <person name="Zhang B."/>
            <person name="Ji P."/>
            <person name="Sakyi L.B."/>
            <person name="Cui X."/>
            <person name="Yuan T."/>
            <person name="Jiang B."/>
            <person name="Yang W."/>
            <person name="Lam T.T.-Y."/>
            <person name="Chang Q."/>
            <person name="Ding S."/>
            <person name="Wang X."/>
            <person name="Zhu J."/>
            <person name="Ruan X."/>
            <person name="Zhao L."/>
            <person name="Wei J."/>
            <person name="Que T."/>
            <person name="Du C."/>
            <person name="Cheng J."/>
            <person name="Dai P."/>
            <person name="Han X."/>
            <person name="Huang E."/>
            <person name="Gao Y."/>
            <person name="Liu J."/>
            <person name="Shao H."/>
            <person name="Ye R."/>
            <person name="Li L."/>
            <person name="Wei W."/>
            <person name="Wang X."/>
            <person name="Wang C."/>
            <person name="Yang T."/>
            <person name="Huo Q."/>
            <person name="Li W."/>
            <person name="Guo W."/>
            <person name="Chen H."/>
            <person name="Zhou L."/>
            <person name="Ni X."/>
            <person name="Tian J."/>
            <person name="Zhou Y."/>
            <person name="Sheng Y."/>
            <person name="Liu T."/>
            <person name="Pan Y."/>
            <person name="Xia L."/>
            <person name="Li J."/>
            <person name="Zhao F."/>
            <person name="Cao W."/>
        </authorList>
    </citation>
    <scope>NUCLEOTIDE SEQUENCE</scope>
    <source>
        <strain evidence="1">Hyas-2018</strain>
    </source>
</reference>
<dbReference type="EMBL" id="CM023490">
    <property type="protein sequence ID" value="KAH6942744.1"/>
    <property type="molecule type" value="Genomic_DNA"/>
</dbReference>
<accession>A0ACB7TCZ8</accession>
<gene>
    <name evidence="1" type="ORF">HPB50_009677</name>
</gene>
<keyword evidence="2" id="KW-1185">Reference proteome</keyword>
<evidence type="ECO:0000313" key="2">
    <source>
        <dbReference type="Proteomes" id="UP000821845"/>
    </source>
</evidence>
<proteinExistence type="predicted"/>
<protein>
    <submittedName>
        <fullName evidence="1">Uncharacterized protein</fullName>
    </submittedName>
</protein>
<organism evidence="1 2">
    <name type="scientific">Hyalomma asiaticum</name>
    <name type="common">Tick</name>
    <dbReference type="NCBI Taxonomy" id="266040"/>
    <lineage>
        <taxon>Eukaryota</taxon>
        <taxon>Metazoa</taxon>
        <taxon>Ecdysozoa</taxon>
        <taxon>Arthropoda</taxon>
        <taxon>Chelicerata</taxon>
        <taxon>Arachnida</taxon>
        <taxon>Acari</taxon>
        <taxon>Parasitiformes</taxon>
        <taxon>Ixodida</taxon>
        <taxon>Ixodoidea</taxon>
        <taxon>Ixodidae</taxon>
        <taxon>Hyalomminae</taxon>
        <taxon>Hyalomma</taxon>
    </lineage>
</organism>
<name>A0ACB7TCZ8_HYAAI</name>
<evidence type="ECO:0000313" key="1">
    <source>
        <dbReference type="EMBL" id="KAH6942744.1"/>
    </source>
</evidence>
<comment type="caution">
    <text evidence="1">The sequence shown here is derived from an EMBL/GenBank/DDBJ whole genome shotgun (WGS) entry which is preliminary data.</text>
</comment>
<dbReference type="Proteomes" id="UP000821845">
    <property type="component" value="Chromosome 10"/>
</dbReference>
<sequence>MVNSKEHEVTSYSAPNSETCKGMIYIDRVRLREVISEKKRYSANTSRSSSERRRRDDDYDNHDHSCLACLLCAAAAGKVVQSRGRSIPYALFFRDPHTWNRRAQTLETDHRTFWESPSSASSRDPLAQQYPELVLTLAYVEKGKQYDMREILHMRLIAPYLQAEILGPKHRGPCCGSVPPEERPAEGSLDIPGLYASVWRAVRIKC</sequence>